<protein>
    <recommendedName>
        <fullName evidence="4">Lipoprotein</fullName>
    </recommendedName>
</protein>
<proteinExistence type="predicted"/>
<keyword evidence="3" id="KW-1185">Reference proteome</keyword>
<evidence type="ECO:0000313" key="3">
    <source>
        <dbReference type="Proteomes" id="UP001182991"/>
    </source>
</evidence>
<evidence type="ECO:0000256" key="1">
    <source>
        <dbReference type="SAM" id="SignalP"/>
    </source>
</evidence>
<accession>A0ABU2KI45</accession>
<feature type="signal peptide" evidence="1">
    <location>
        <begin position="1"/>
        <end position="19"/>
    </location>
</feature>
<dbReference type="EMBL" id="JAVRBG010000005">
    <property type="protein sequence ID" value="MDT0294349.1"/>
    <property type="molecule type" value="Genomic_DNA"/>
</dbReference>
<evidence type="ECO:0000313" key="2">
    <source>
        <dbReference type="EMBL" id="MDT0294349.1"/>
    </source>
</evidence>
<keyword evidence="1" id="KW-0732">Signal</keyword>
<dbReference type="PROSITE" id="PS51257">
    <property type="entry name" value="PROKAR_LIPOPROTEIN"/>
    <property type="match status" value="1"/>
</dbReference>
<reference evidence="3" key="1">
    <citation type="submission" date="2023-07" db="EMBL/GenBank/DDBJ databases">
        <title>Isolating and identifying novel microbial strains from the Mariana Trench.</title>
        <authorList>
            <person name="Fu H."/>
        </authorList>
    </citation>
    <scope>NUCLEOTIDE SEQUENCE [LARGE SCALE GENOMIC DNA]</scope>
    <source>
        <strain evidence="3">T-y2</strain>
    </source>
</reference>
<name>A0ABU2KI45_9FLAO</name>
<evidence type="ECO:0008006" key="4">
    <source>
        <dbReference type="Google" id="ProtNLM"/>
    </source>
</evidence>
<dbReference type="Proteomes" id="UP001182991">
    <property type="component" value="Unassembled WGS sequence"/>
</dbReference>
<gene>
    <name evidence="2" type="ORF">RLT85_06850</name>
</gene>
<dbReference type="RefSeq" id="WP_311401299.1">
    <property type="nucleotide sequence ID" value="NZ_JAVRBG010000005.1"/>
</dbReference>
<sequence>MKLRILSLALVMTSLISCSSDDTSINDTNNATYFPLSVGNKWNYINSSTAEGEVENTNEETLTLTAENNNAYSFSSSANMLERGVITGILVNGNLTKQNEKLIYNGQYEVELSSFGIENLSIPIDNLVVYDVNASAGDALSTISNTINQTLNLQGQDIPLSMTYALHTVQNEILESYTVNNTSYENVLKANVSLNLAVDASLVIVTVPLLEEQEVLTSSNYYAADIGLIYSENSASYNFEDLSQFGIPNIDSVNVDSSQSIDTYTIQ</sequence>
<organism evidence="2 3">
    <name type="scientific">Mesonia ostreae</name>
    <dbReference type="NCBI Taxonomy" id="861110"/>
    <lineage>
        <taxon>Bacteria</taxon>
        <taxon>Pseudomonadati</taxon>
        <taxon>Bacteroidota</taxon>
        <taxon>Flavobacteriia</taxon>
        <taxon>Flavobacteriales</taxon>
        <taxon>Flavobacteriaceae</taxon>
        <taxon>Mesonia</taxon>
    </lineage>
</organism>
<comment type="caution">
    <text evidence="2">The sequence shown here is derived from an EMBL/GenBank/DDBJ whole genome shotgun (WGS) entry which is preliminary data.</text>
</comment>
<feature type="chain" id="PRO_5047375748" description="Lipoprotein" evidence="1">
    <location>
        <begin position="20"/>
        <end position="267"/>
    </location>
</feature>